<comment type="caution">
    <text evidence="2">The sequence shown here is derived from an EMBL/GenBank/DDBJ whole genome shotgun (WGS) entry which is preliminary data.</text>
</comment>
<feature type="domain" description="AB hydrolase-1" evidence="1">
    <location>
        <begin position="31"/>
        <end position="266"/>
    </location>
</feature>
<dbReference type="AlphaFoldDB" id="A0A0P6WEZ2"/>
<organism evidence="2 3">
    <name type="scientific">Rossellomorea vietnamensis</name>
    <dbReference type="NCBI Taxonomy" id="218284"/>
    <lineage>
        <taxon>Bacteria</taxon>
        <taxon>Bacillati</taxon>
        <taxon>Bacillota</taxon>
        <taxon>Bacilli</taxon>
        <taxon>Bacillales</taxon>
        <taxon>Bacillaceae</taxon>
        <taxon>Rossellomorea</taxon>
    </lineage>
</organism>
<proteinExistence type="predicted"/>
<reference evidence="2 3" key="1">
    <citation type="submission" date="2015-08" db="EMBL/GenBank/DDBJ databases">
        <title>Draft Genome Sequence of Bacillus vietnamensis UCD-SED5.</title>
        <authorList>
            <person name="Lee R.D."/>
            <person name="Jospin G."/>
            <person name="Lang J.M."/>
            <person name="Coil D.A."/>
            <person name="Eisen J.A."/>
        </authorList>
    </citation>
    <scope>NUCLEOTIDE SEQUENCE [LARGE SCALE GENOMIC DNA]</scope>
    <source>
        <strain evidence="2 3">UCD-SED5</strain>
    </source>
</reference>
<dbReference type="eggNOG" id="COG2267">
    <property type="taxonomic scope" value="Bacteria"/>
</dbReference>
<dbReference type="Proteomes" id="UP000050398">
    <property type="component" value="Unassembled WGS sequence"/>
</dbReference>
<sequence length="302" mass="34443">MQENDFSRVVEVNGTDVYFEYHEHPTASETFVLLHGFLSSTFSFRRLTPLLKEHYNVISIDLPPFGNSGKHNSFVYSYDNLANTVIDLLDHLKVSNIHLTGHSMGGQIALNVMKKAPDLVEKGVLLCSSGYLKRMNWPVTMLSRIPFFHLYVKLWLTRSGVRNNLENVVHDSTMIDDEMMFGYLRPFLEDDIFKALTRMIRDREGDLSVNDLRNIQTPCLLVWGEHDRVVPLSTGERLNQDIPDSQLVVLKETGHLVPEEKPREVLENIQTFVSAATEEVSDGARTEPLFQKGLSQTLLIEP</sequence>
<dbReference type="PANTHER" id="PTHR46438">
    <property type="entry name" value="ALPHA/BETA-HYDROLASES SUPERFAMILY PROTEIN"/>
    <property type="match status" value="1"/>
</dbReference>
<dbReference type="Pfam" id="PF12697">
    <property type="entry name" value="Abhydrolase_6"/>
    <property type="match status" value="1"/>
</dbReference>
<evidence type="ECO:0000313" key="3">
    <source>
        <dbReference type="Proteomes" id="UP000050398"/>
    </source>
</evidence>
<dbReference type="OrthoDB" id="9797695at2"/>
<gene>
    <name evidence="2" type="ORF">AM506_13940</name>
</gene>
<name>A0A0P6WEZ2_9BACI</name>
<dbReference type="PRINTS" id="PR00111">
    <property type="entry name" value="ABHYDROLASE"/>
</dbReference>
<dbReference type="PATRIC" id="fig|218284.4.peg.4545"/>
<protein>
    <submittedName>
        <fullName evidence="2">Hydrolase</fullName>
    </submittedName>
</protein>
<dbReference type="Gene3D" id="3.40.50.1820">
    <property type="entry name" value="alpha/beta hydrolase"/>
    <property type="match status" value="1"/>
</dbReference>
<dbReference type="InterPro" id="IPR000639">
    <property type="entry name" value="Epox_hydrolase-like"/>
</dbReference>
<dbReference type="GO" id="GO:0016787">
    <property type="term" value="F:hydrolase activity"/>
    <property type="evidence" value="ECO:0007669"/>
    <property type="project" value="UniProtKB-KW"/>
</dbReference>
<dbReference type="InterPro" id="IPR029058">
    <property type="entry name" value="AB_hydrolase_fold"/>
</dbReference>
<accession>A0A0P6WEZ2</accession>
<dbReference type="PRINTS" id="PR00412">
    <property type="entry name" value="EPOXHYDRLASE"/>
</dbReference>
<keyword evidence="2" id="KW-0378">Hydrolase</keyword>
<dbReference type="InterPro" id="IPR000073">
    <property type="entry name" value="AB_hydrolase_1"/>
</dbReference>
<evidence type="ECO:0000313" key="2">
    <source>
        <dbReference type="EMBL" id="KPL59036.1"/>
    </source>
</evidence>
<dbReference type="PANTHER" id="PTHR46438:SF11">
    <property type="entry name" value="LIPASE-RELATED"/>
    <property type="match status" value="1"/>
</dbReference>
<dbReference type="EMBL" id="LIXZ01000010">
    <property type="protein sequence ID" value="KPL59036.1"/>
    <property type="molecule type" value="Genomic_DNA"/>
</dbReference>
<dbReference type="SUPFAM" id="SSF53474">
    <property type="entry name" value="alpha/beta-Hydrolases"/>
    <property type="match status" value="1"/>
</dbReference>
<dbReference type="RefSeq" id="WP_060673099.1">
    <property type="nucleotide sequence ID" value="NZ_LIXZ01000010.1"/>
</dbReference>
<evidence type="ECO:0000259" key="1">
    <source>
        <dbReference type="Pfam" id="PF12697"/>
    </source>
</evidence>